<evidence type="ECO:0000256" key="3">
    <source>
        <dbReference type="ARBA" id="ARBA00022679"/>
    </source>
</evidence>
<proteinExistence type="predicted"/>
<evidence type="ECO:0000256" key="7">
    <source>
        <dbReference type="ARBA" id="ARBA00022840"/>
    </source>
</evidence>
<dbReference type="Pfam" id="PF00781">
    <property type="entry name" value="DAGK_cat"/>
    <property type="match status" value="1"/>
</dbReference>
<dbReference type="Proteomes" id="UP000191153">
    <property type="component" value="Unassembled WGS sequence"/>
</dbReference>
<keyword evidence="3" id="KW-0808">Transferase</keyword>
<evidence type="ECO:0000256" key="9">
    <source>
        <dbReference type="ARBA" id="ARBA00023098"/>
    </source>
</evidence>
<evidence type="ECO:0000256" key="11">
    <source>
        <dbReference type="ARBA" id="ARBA00023264"/>
    </source>
</evidence>
<dbReference type="NCBIfam" id="NF009605">
    <property type="entry name" value="PRK13059.1"/>
    <property type="match status" value="1"/>
</dbReference>
<reference evidence="13 14" key="1">
    <citation type="submission" date="2017-02" db="EMBL/GenBank/DDBJ databases">
        <authorList>
            <person name="Peterson S.W."/>
        </authorList>
    </citation>
    <scope>NUCLEOTIDE SEQUENCE [LARGE SCALE GENOMIC DNA]</scope>
    <source>
        <strain evidence="13 14">ATCC 700028</strain>
    </source>
</reference>
<dbReference type="GO" id="GO:0004143">
    <property type="term" value="F:ATP-dependent diacylglycerol kinase activity"/>
    <property type="evidence" value="ECO:0007669"/>
    <property type="project" value="TreeGrafter"/>
</dbReference>
<dbReference type="InterPro" id="IPR001206">
    <property type="entry name" value="Diacylglycerol_kinase_cat_dom"/>
</dbReference>
<dbReference type="NCBIfam" id="TIGR00147">
    <property type="entry name" value="YegS/Rv2252/BmrU family lipid kinase"/>
    <property type="match status" value="1"/>
</dbReference>
<dbReference type="PANTHER" id="PTHR12358">
    <property type="entry name" value="SPHINGOSINE KINASE"/>
    <property type="match status" value="1"/>
</dbReference>
<keyword evidence="14" id="KW-1185">Reference proteome</keyword>
<name>A0A1T4JVA3_9FUSO</name>
<dbReference type="RefSeq" id="WP_078692655.1">
    <property type="nucleotide sequence ID" value="NZ_FUWX01000004.1"/>
</dbReference>
<evidence type="ECO:0000256" key="2">
    <source>
        <dbReference type="ARBA" id="ARBA00022516"/>
    </source>
</evidence>
<keyword evidence="8" id="KW-0460">Magnesium</keyword>
<dbReference type="SMART" id="SM00046">
    <property type="entry name" value="DAGKc"/>
    <property type="match status" value="1"/>
</dbReference>
<dbReference type="PROSITE" id="PS50146">
    <property type="entry name" value="DAGK"/>
    <property type="match status" value="1"/>
</dbReference>
<dbReference type="STRING" id="180163.SAMN02745174_00104"/>
<dbReference type="OrthoDB" id="142078at2"/>
<evidence type="ECO:0000256" key="6">
    <source>
        <dbReference type="ARBA" id="ARBA00022777"/>
    </source>
</evidence>
<evidence type="ECO:0000256" key="5">
    <source>
        <dbReference type="ARBA" id="ARBA00022741"/>
    </source>
</evidence>
<dbReference type="SUPFAM" id="SSF111331">
    <property type="entry name" value="NAD kinase/diacylglycerol kinase-like"/>
    <property type="match status" value="1"/>
</dbReference>
<dbReference type="EMBL" id="FUWX01000004">
    <property type="protein sequence ID" value="SJZ34064.1"/>
    <property type="molecule type" value="Genomic_DNA"/>
</dbReference>
<gene>
    <name evidence="13" type="ORF">SAMN02745174_00104</name>
</gene>
<dbReference type="InterPro" id="IPR016064">
    <property type="entry name" value="NAD/diacylglycerol_kinase_sf"/>
</dbReference>
<evidence type="ECO:0000313" key="13">
    <source>
        <dbReference type="EMBL" id="SJZ34064.1"/>
    </source>
</evidence>
<sequence>MKKVKFIYNPHSGEQIILKHLDKIIYLYQKQNLIIEPFRISFEFDLNTSLDGVNEKEYDHILISGGDGTINQVVNVLKKKNLDIPIAILPTGTANDFANLLGIPSNIEVAIKKILSNKPKKIDLGKANDLYFINIFSCGLFTEVSQKTPSVLKNTLGKLAYYFNGIKEIPHFKKIKLSIKTEDFSFQCSSLIFFVFNGKSAGNFNIAYKAKIDDGMLDVIIVKSESIASTLGAIFKFFKGDHLDHPEGIIHFQTKALTLKVEDDINTDIDGEPGPKYPINITCIKDGLSVLGI</sequence>
<evidence type="ECO:0000256" key="4">
    <source>
        <dbReference type="ARBA" id="ARBA00022723"/>
    </source>
</evidence>
<evidence type="ECO:0000313" key="14">
    <source>
        <dbReference type="Proteomes" id="UP000191153"/>
    </source>
</evidence>
<keyword evidence="4" id="KW-0479">Metal-binding</keyword>
<keyword evidence="5" id="KW-0547">Nucleotide-binding</keyword>
<dbReference type="AlphaFoldDB" id="A0A1T4JVA3"/>
<evidence type="ECO:0000256" key="1">
    <source>
        <dbReference type="ARBA" id="ARBA00001946"/>
    </source>
</evidence>
<dbReference type="GO" id="GO:0008654">
    <property type="term" value="P:phospholipid biosynthetic process"/>
    <property type="evidence" value="ECO:0007669"/>
    <property type="project" value="UniProtKB-KW"/>
</dbReference>
<keyword evidence="2" id="KW-0444">Lipid biosynthesis</keyword>
<feature type="domain" description="DAGKc" evidence="12">
    <location>
        <begin position="1"/>
        <end position="131"/>
    </location>
</feature>
<keyword evidence="10" id="KW-0594">Phospholipid biosynthesis</keyword>
<keyword evidence="7" id="KW-0067">ATP-binding</keyword>
<dbReference type="InterPro" id="IPR050187">
    <property type="entry name" value="Lipid_Phosphate_FormReg"/>
</dbReference>
<dbReference type="GO" id="GO:0046872">
    <property type="term" value="F:metal ion binding"/>
    <property type="evidence" value="ECO:0007669"/>
    <property type="project" value="UniProtKB-KW"/>
</dbReference>
<dbReference type="Gene3D" id="3.40.50.10330">
    <property type="entry name" value="Probable inorganic polyphosphate/atp-NAD kinase, domain 1"/>
    <property type="match status" value="1"/>
</dbReference>
<evidence type="ECO:0000256" key="8">
    <source>
        <dbReference type="ARBA" id="ARBA00022842"/>
    </source>
</evidence>
<keyword evidence="9" id="KW-0443">Lipid metabolism</keyword>
<accession>A0A1T4JVA3</accession>
<comment type="cofactor">
    <cofactor evidence="1">
        <name>Mg(2+)</name>
        <dbReference type="ChEBI" id="CHEBI:18420"/>
    </cofactor>
</comment>
<dbReference type="GO" id="GO:0005524">
    <property type="term" value="F:ATP binding"/>
    <property type="evidence" value="ECO:0007669"/>
    <property type="project" value="UniProtKB-KW"/>
</dbReference>
<dbReference type="InterPro" id="IPR005218">
    <property type="entry name" value="Diacylglycerol/lipid_kinase"/>
</dbReference>
<dbReference type="InterPro" id="IPR045540">
    <property type="entry name" value="YegS/DAGK_C"/>
</dbReference>
<protein>
    <submittedName>
        <fullName evidence="13">Lipid kinase, YegS/Rv2252/BmrU family</fullName>
    </submittedName>
</protein>
<evidence type="ECO:0000256" key="10">
    <source>
        <dbReference type="ARBA" id="ARBA00023209"/>
    </source>
</evidence>
<dbReference type="InterPro" id="IPR017438">
    <property type="entry name" value="ATP-NAD_kinase_N"/>
</dbReference>
<keyword evidence="11" id="KW-1208">Phospholipid metabolism</keyword>
<keyword evidence="6 13" id="KW-0418">Kinase</keyword>
<dbReference type="GO" id="GO:0005886">
    <property type="term" value="C:plasma membrane"/>
    <property type="evidence" value="ECO:0007669"/>
    <property type="project" value="TreeGrafter"/>
</dbReference>
<dbReference type="Gene3D" id="2.60.200.40">
    <property type="match status" value="1"/>
</dbReference>
<evidence type="ECO:0000259" key="12">
    <source>
        <dbReference type="PROSITE" id="PS50146"/>
    </source>
</evidence>
<dbReference type="Pfam" id="PF19279">
    <property type="entry name" value="YegS_C"/>
    <property type="match status" value="1"/>
</dbReference>
<dbReference type="PANTHER" id="PTHR12358:SF106">
    <property type="entry name" value="LIPID KINASE YEGS"/>
    <property type="match status" value="1"/>
</dbReference>
<organism evidence="13 14">
    <name type="scientific">Cetobacterium ceti</name>
    <dbReference type="NCBI Taxonomy" id="180163"/>
    <lineage>
        <taxon>Bacteria</taxon>
        <taxon>Fusobacteriati</taxon>
        <taxon>Fusobacteriota</taxon>
        <taxon>Fusobacteriia</taxon>
        <taxon>Fusobacteriales</taxon>
        <taxon>Fusobacteriaceae</taxon>
        <taxon>Cetobacterium</taxon>
    </lineage>
</organism>